<proteinExistence type="inferred from homology"/>
<dbReference type="GO" id="GO:0005886">
    <property type="term" value="C:plasma membrane"/>
    <property type="evidence" value="ECO:0007669"/>
    <property type="project" value="UniProtKB-SubCell"/>
</dbReference>
<sequence>MKTGNQASGALTDDTQGMSYLNRLPRRVVTVYIPIALFIFVLLFPFYWMAITAVKPNSQLTDYNNYSPFWVVDATFDHIKYLLFETSYPGWLWNTMLVATAATFISLVTSILSAYAIERIRFTGSRSVGLLIFLAYLVPPSILFIPLAFIVFKLGIYDSRLALIFTYPTFLIPFCTWLLMGYFRSIPFELEESALVDGASRWQILWRIILPLAVPGLISAGIFAFTLSWNEFIYALTFIQSSENKTVPVGVLTELVRGDIFEWGALMAGALFGSLPVVILYSFFVDYYVSSMTGAVKE</sequence>
<feature type="transmembrane region" description="Helical" evidence="7">
    <location>
        <begin position="164"/>
        <end position="183"/>
    </location>
</feature>
<evidence type="ECO:0000256" key="2">
    <source>
        <dbReference type="ARBA" id="ARBA00022448"/>
    </source>
</evidence>
<comment type="caution">
    <text evidence="9">The sequence shown here is derived from an EMBL/GenBank/DDBJ whole genome shotgun (WGS) entry which is preliminary data.</text>
</comment>
<dbReference type="PANTHER" id="PTHR32243:SF18">
    <property type="entry name" value="INNER MEMBRANE ABC TRANSPORTER PERMEASE PROTEIN YCJP"/>
    <property type="match status" value="1"/>
</dbReference>
<dbReference type="PROSITE" id="PS50928">
    <property type="entry name" value="ABC_TM1"/>
    <property type="match status" value="1"/>
</dbReference>
<dbReference type="InterPro" id="IPR035906">
    <property type="entry name" value="MetI-like_sf"/>
</dbReference>
<evidence type="ECO:0000259" key="8">
    <source>
        <dbReference type="PROSITE" id="PS50928"/>
    </source>
</evidence>
<dbReference type="PANTHER" id="PTHR32243">
    <property type="entry name" value="MALTOSE TRANSPORT SYSTEM PERMEASE-RELATED"/>
    <property type="match status" value="1"/>
</dbReference>
<dbReference type="AlphaFoldDB" id="A0A656Z549"/>
<feature type="transmembrane region" description="Helical" evidence="7">
    <location>
        <begin position="204"/>
        <end position="227"/>
    </location>
</feature>
<dbReference type="EMBL" id="LUAY01002993">
    <property type="protein sequence ID" value="KYB45744.1"/>
    <property type="molecule type" value="Genomic_DNA"/>
</dbReference>
<dbReference type="InterPro" id="IPR000515">
    <property type="entry name" value="MetI-like"/>
</dbReference>
<dbReference type="Pfam" id="PF00528">
    <property type="entry name" value="BPD_transp_1"/>
    <property type="match status" value="1"/>
</dbReference>
<evidence type="ECO:0000256" key="4">
    <source>
        <dbReference type="ARBA" id="ARBA00022692"/>
    </source>
</evidence>
<dbReference type="Gene3D" id="1.10.3720.10">
    <property type="entry name" value="MetI-like"/>
    <property type="match status" value="1"/>
</dbReference>
<keyword evidence="5 7" id="KW-1133">Transmembrane helix</keyword>
<accession>A0A656Z549</accession>
<evidence type="ECO:0000256" key="3">
    <source>
        <dbReference type="ARBA" id="ARBA00022475"/>
    </source>
</evidence>
<name>A0A656Z549_BRUAN</name>
<feature type="transmembrane region" description="Helical" evidence="7">
    <location>
        <begin position="128"/>
        <end position="152"/>
    </location>
</feature>
<keyword evidence="2 7" id="KW-0813">Transport</keyword>
<reference evidence="9" key="1">
    <citation type="submission" date="2016-02" db="EMBL/GenBank/DDBJ databases">
        <title>Genomic sequences of Ochrobactrum anthropi.</title>
        <authorList>
            <person name="Chudasama K.S."/>
            <person name="Thaker V.S."/>
        </authorList>
    </citation>
    <scope>NUCLEOTIDE SEQUENCE [LARGE SCALE GENOMIC DNA]</scope>
    <source>
        <strain evidence="9">SUBG007</strain>
    </source>
</reference>
<feature type="transmembrane region" description="Helical" evidence="7">
    <location>
        <begin position="91"/>
        <end position="116"/>
    </location>
</feature>
<feature type="transmembrane region" description="Helical" evidence="7">
    <location>
        <begin position="263"/>
        <end position="289"/>
    </location>
</feature>
<dbReference type="SUPFAM" id="SSF161098">
    <property type="entry name" value="MetI-like"/>
    <property type="match status" value="1"/>
</dbReference>
<organism evidence="9">
    <name type="scientific">Brucella anthropi</name>
    <name type="common">Ochrobactrum anthropi</name>
    <dbReference type="NCBI Taxonomy" id="529"/>
    <lineage>
        <taxon>Bacteria</taxon>
        <taxon>Pseudomonadati</taxon>
        <taxon>Pseudomonadota</taxon>
        <taxon>Alphaproteobacteria</taxon>
        <taxon>Hyphomicrobiales</taxon>
        <taxon>Brucellaceae</taxon>
        <taxon>Brucella/Ochrobactrum group</taxon>
        <taxon>Brucella</taxon>
    </lineage>
</organism>
<dbReference type="CDD" id="cd06261">
    <property type="entry name" value="TM_PBP2"/>
    <property type="match status" value="1"/>
</dbReference>
<keyword evidence="4 7" id="KW-0812">Transmembrane</keyword>
<gene>
    <name evidence="9" type="ORF">AB664_05415</name>
</gene>
<feature type="domain" description="ABC transmembrane type-1" evidence="8">
    <location>
        <begin position="92"/>
        <end position="284"/>
    </location>
</feature>
<comment type="similarity">
    <text evidence="7">Belongs to the binding-protein-dependent transport system permease family.</text>
</comment>
<keyword evidence="3" id="KW-1003">Cell membrane</keyword>
<comment type="subcellular location">
    <subcellularLocation>
        <location evidence="1 7">Cell membrane</location>
        <topology evidence="1 7">Multi-pass membrane protein</topology>
    </subcellularLocation>
</comment>
<evidence type="ECO:0000256" key="7">
    <source>
        <dbReference type="RuleBase" id="RU363032"/>
    </source>
</evidence>
<evidence type="ECO:0000256" key="5">
    <source>
        <dbReference type="ARBA" id="ARBA00022989"/>
    </source>
</evidence>
<dbReference type="GO" id="GO:0055085">
    <property type="term" value="P:transmembrane transport"/>
    <property type="evidence" value="ECO:0007669"/>
    <property type="project" value="InterPro"/>
</dbReference>
<protein>
    <submittedName>
        <fullName evidence="9">Sugar ABC transporter permease</fullName>
    </submittedName>
</protein>
<feature type="transmembrane region" description="Helical" evidence="7">
    <location>
        <begin position="28"/>
        <end position="50"/>
    </location>
</feature>
<keyword evidence="6 7" id="KW-0472">Membrane</keyword>
<evidence type="ECO:0000256" key="1">
    <source>
        <dbReference type="ARBA" id="ARBA00004651"/>
    </source>
</evidence>
<evidence type="ECO:0000313" key="9">
    <source>
        <dbReference type="EMBL" id="KYB45744.1"/>
    </source>
</evidence>
<evidence type="ECO:0000256" key="6">
    <source>
        <dbReference type="ARBA" id="ARBA00023136"/>
    </source>
</evidence>
<dbReference type="InterPro" id="IPR050901">
    <property type="entry name" value="BP-dep_ABC_trans_perm"/>
</dbReference>